<reference evidence="2" key="1">
    <citation type="journal article" date="2017" name="Nature">
        <title>The sunflower genome provides insights into oil metabolism, flowering and Asterid evolution.</title>
        <authorList>
            <person name="Badouin H."/>
            <person name="Gouzy J."/>
            <person name="Grassa C.J."/>
            <person name="Murat F."/>
            <person name="Staton S.E."/>
            <person name="Cottret L."/>
            <person name="Lelandais-Briere C."/>
            <person name="Owens G.L."/>
            <person name="Carrere S."/>
            <person name="Mayjonade B."/>
            <person name="Legrand L."/>
            <person name="Gill N."/>
            <person name="Kane N.C."/>
            <person name="Bowers J.E."/>
            <person name="Hubner S."/>
            <person name="Bellec A."/>
            <person name="Berard A."/>
            <person name="Berges H."/>
            <person name="Blanchet N."/>
            <person name="Boniface M.C."/>
            <person name="Brunel D."/>
            <person name="Catrice O."/>
            <person name="Chaidir N."/>
            <person name="Claudel C."/>
            <person name="Donnadieu C."/>
            <person name="Faraut T."/>
            <person name="Fievet G."/>
            <person name="Helmstetter N."/>
            <person name="King M."/>
            <person name="Knapp S.J."/>
            <person name="Lai Z."/>
            <person name="Le Paslier M.C."/>
            <person name="Lippi Y."/>
            <person name="Lorenzon L."/>
            <person name="Mandel J.R."/>
            <person name="Marage G."/>
            <person name="Marchand G."/>
            <person name="Marquand E."/>
            <person name="Bret-Mestries E."/>
            <person name="Morien E."/>
            <person name="Nambeesan S."/>
            <person name="Nguyen T."/>
            <person name="Pegot-Espagnet P."/>
            <person name="Pouilly N."/>
            <person name="Raftis F."/>
            <person name="Sallet E."/>
            <person name="Schiex T."/>
            <person name="Thomas J."/>
            <person name="Vandecasteele C."/>
            <person name="Vares D."/>
            <person name="Vear F."/>
            <person name="Vautrin S."/>
            <person name="Crespi M."/>
            <person name="Mangin B."/>
            <person name="Burke J.M."/>
            <person name="Salse J."/>
            <person name="Munos S."/>
            <person name="Vincourt P."/>
            <person name="Rieseberg L.H."/>
            <person name="Langlade N.B."/>
        </authorList>
    </citation>
    <scope>NUCLEOTIDE SEQUENCE</scope>
    <source>
        <tissue evidence="2">Leaves</tissue>
    </source>
</reference>
<dbReference type="SUPFAM" id="SSF52047">
    <property type="entry name" value="RNI-like"/>
    <property type="match status" value="1"/>
</dbReference>
<dbReference type="AlphaFoldDB" id="A0A9K3DQ96"/>
<proteinExistence type="predicted"/>
<sequence>MDMNDLHQVLLLRQGPIHELTLVMDDYWQGYNCFEFQQIILHLSRNHTVKKLTLFGPYESKNIWNKLPKSVFALHHLTDLSLSTFHIDLPSIFNGFGCLGSLCLMYVKISTQTLLHLLSNCPSLKTLNLKIDESGDKCTINELFKCLPLIERLTMSGVVSKWLVLDSVAQELPTSLIHLKSLCLNQSCLSGAYGSALLLALIKCSPNLEHAYLEMKCDLDFSAIKDEYSDVWLEHLNKLRICFFRNSLETEFVKFMFARSPKLKNVSIFVAVDRTQDQSKMLETLFRTPRASSAVKITIWTV</sequence>
<comment type="caution">
    <text evidence="2">The sequence shown here is derived from an EMBL/GenBank/DDBJ whole genome shotgun (WGS) entry which is preliminary data.</text>
</comment>
<gene>
    <name evidence="2" type="ORF">HanXRQr2_Chr16g0728611</name>
</gene>
<dbReference type="PANTHER" id="PTHR31639:SF315">
    <property type="entry name" value="LEUCINE-RICH REPEAT DOMAIN SUPERFAMILY, F-BOX-LIKE DOMAIN SUPERFAMILY"/>
    <property type="match status" value="1"/>
</dbReference>
<evidence type="ECO:0000313" key="2">
    <source>
        <dbReference type="EMBL" id="KAF5758387.1"/>
    </source>
</evidence>
<name>A0A9K3DQ96_HELAN</name>
<dbReference type="PANTHER" id="PTHR31639">
    <property type="entry name" value="F-BOX PROTEIN-LIKE"/>
    <property type="match status" value="1"/>
</dbReference>
<dbReference type="Gene3D" id="3.80.10.10">
    <property type="entry name" value="Ribonuclease Inhibitor"/>
    <property type="match status" value="1"/>
</dbReference>
<feature type="domain" description="F-box/LRR-repeat protein 15/At3g58940/PEG3-like LRR" evidence="1">
    <location>
        <begin position="41"/>
        <end position="133"/>
    </location>
</feature>
<dbReference type="Gramene" id="mRNA:HanXRQr2_Chr16g0728611">
    <property type="protein sequence ID" value="mRNA:HanXRQr2_Chr16g0728611"/>
    <property type="gene ID" value="HanXRQr2_Chr16g0728611"/>
</dbReference>
<protein>
    <submittedName>
        <fullName evidence="2">Leucine-rich repeat domain superfamily</fullName>
    </submittedName>
</protein>
<dbReference type="InterPro" id="IPR055411">
    <property type="entry name" value="LRR_FXL15/At3g58940/PEG3-like"/>
</dbReference>
<evidence type="ECO:0000313" key="3">
    <source>
        <dbReference type="Proteomes" id="UP000215914"/>
    </source>
</evidence>
<accession>A0A9K3DQ96</accession>
<evidence type="ECO:0000259" key="1">
    <source>
        <dbReference type="Pfam" id="PF24758"/>
    </source>
</evidence>
<dbReference type="EMBL" id="MNCJ02000331">
    <property type="protein sequence ID" value="KAF5758387.1"/>
    <property type="molecule type" value="Genomic_DNA"/>
</dbReference>
<reference evidence="2" key="2">
    <citation type="submission" date="2020-06" db="EMBL/GenBank/DDBJ databases">
        <title>Helianthus annuus Genome sequencing and assembly Release 2.</title>
        <authorList>
            <person name="Gouzy J."/>
            <person name="Langlade N."/>
            <person name="Munos S."/>
        </authorList>
    </citation>
    <scope>NUCLEOTIDE SEQUENCE</scope>
    <source>
        <tissue evidence="2">Leaves</tissue>
    </source>
</reference>
<dbReference type="Proteomes" id="UP000215914">
    <property type="component" value="Unassembled WGS sequence"/>
</dbReference>
<dbReference type="InterPro" id="IPR032675">
    <property type="entry name" value="LRR_dom_sf"/>
</dbReference>
<organism evidence="2 3">
    <name type="scientific">Helianthus annuus</name>
    <name type="common">Common sunflower</name>
    <dbReference type="NCBI Taxonomy" id="4232"/>
    <lineage>
        <taxon>Eukaryota</taxon>
        <taxon>Viridiplantae</taxon>
        <taxon>Streptophyta</taxon>
        <taxon>Embryophyta</taxon>
        <taxon>Tracheophyta</taxon>
        <taxon>Spermatophyta</taxon>
        <taxon>Magnoliopsida</taxon>
        <taxon>eudicotyledons</taxon>
        <taxon>Gunneridae</taxon>
        <taxon>Pentapetalae</taxon>
        <taxon>asterids</taxon>
        <taxon>campanulids</taxon>
        <taxon>Asterales</taxon>
        <taxon>Asteraceae</taxon>
        <taxon>Asteroideae</taxon>
        <taxon>Heliantheae alliance</taxon>
        <taxon>Heliantheae</taxon>
        <taxon>Helianthus</taxon>
    </lineage>
</organism>
<dbReference type="Pfam" id="PF24758">
    <property type="entry name" value="LRR_At5g56370"/>
    <property type="match status" value="1"/>
</dbReference>
<keyword evidence="3" id="KW-1185">Reference proteome</keyword>